<reference evidence="6 7" key="1">
    <citation type="submission" date="2018-03" db="EMBL/GenBank/DDBJ databases">
        <title>Genomic Encyclopedia of Type Strains, Phase III (KMG-III): the genomes of soil and plant-associated and newly described type strains.</title>
        <authorList>
            <person name="Whitman W."/>
        </authorList>
    </citation>
    <scope>NUCLEOTIDE SEQUENCE [LARGE SCALE GENOMIC DNA]</scope>
    <source>
        <strain evidence="6 7">CGMCC 1.12700</strain>
    </source>
</reference>
<dbReference type="OrthoDB" id="3385086at2"/>
<dbReference type="EMBL" id="PYGD01000001">
    <property type="protein sequence ID" value="PSK94226.1"/>
    <property type="molecule type" value="Genomic_DNA"/>
</dbReference>
<keyword evidence="2 5" id="KW-0812">Transmembrane</keyword>
<dbReference type="GO" id="GO:0016020">
    <property type="term" value="C:membrane"/>
    <property type="evidence" value="ECO:0007669"/>
    <property type="project" value="UniProtKB-SubCell"/>
</dbReference>
<dbReference type="RefSeq" id="WP_106520947.1">
    <property type="nucleotide sequence ID" value="NZ_PYGD01000001.1"/>
</dbReference>
<feature type="transmembrane region" description="Helical" evidence="5">
    <location>
        <begin position="81"/>
        <end position="101"/>
    </location>
</feature>
<comment type="subcellular location">
    <subcellularLocation>
        <location evidence="1">Membrane</location>
        <topology evidence="1">Multi-pass membrane protein</topology>
    </subcellularLocation>
</comment>
<evidence type="ECO:0000256" key="5">
    <source>
        <dbReference type="SAM" id="Phobius"/>
    </source>
</evidence>
<accession>A0A2P8DAH4</accession>
<keyword evidence="4 5" id="KW-0472">Membrane</keyword>
<name>A0A2P8DAH4_9BACT</name>
<evidence type="ECO:0000256" key="1">
    <source>
        <dbReference type="ARBA" id="ARBA00004141"/>
    </source>
</evidence>
<evidence type="ECO:0000313" key="6">
    <source>
        <dbReference type="EMBL" id="PSK94226.1"/>
    </source>
</evidence>
<proteinExistence type="predicted"/>
<gene>
    <name evidence="6" type="ORF">B0I18_101381</name>
</gene>
<feature type="transmembrane region" description="Helical" evidence="5">
    <location>
        <begin position="107"/>
        <end position="125"/>
    </location>
</feature>
<evidence type="ECO:0000256" key="2">
    <source>
        <dbReference type="ARBA" id="ARBA00022692"/>
    </source>
</evidence>
<evidence type="ECO:0000256" key="3">
    <source>
        <dbReference type="ARBA" id="ARBA00022989"/>
    </source>
</evidence>
<protein>
    <submittedName>
        <fullName evidence="6">DoxX-like protein</fullName>
    </submittedName>
</protein>
<sequence>MSYMEKRPVVLNGVLWTVQVLLALLFTWAAAMKLLKPAAGLALMWPWTAAHRGLVLFTGCLDLLAAIGLVLPAALRIRPVLTVYAAWGACVLMVAAIVFHLLRGEAAGTGVNIIVALMSVFVAWGRGRKIRL</sequence>
<organism evidence="6 7">
    <name type="scientific">Taibaiella chishuiensis</name>
    <dbReference type="NCBI Taxonomy" id="1434707"/>
    <lineage>
        <taxon>Bacteria</taxon>
        <taxon>Pseudomonadati</taxon>
        <taxon>Bacteroidota</taxon>
        <taxon>Chitinophagia</taxon>
        <taxon>Chitinophagales</taxon>
        <taxon>Chitinophagaceae</taxon>
        <taxon>Taibaiella</taxon>
    </lineage>
</organism>
<feature type="transmembrane region" description="Helical" evidence="5">
    <location>
        <begin position="53"/>
        <end position="74"/>
    </location>
</feature>
<keyword evidence="3 5" id="KW-1133">Transmembrane helix</keyword>
<dbReference type="Pfam" id="PF13564">
    <property type="entry name" value="DoxX_2"/>
    <property type="match status" value="1"/>
</dbReference>
<dbReference type="AlphaFoldDB" id="A0A2P8DAH4"/>
<dbReference type="Proteomes" id="UP000240572">
    <property type="component" value="Unassembled WGS sequence"/>
</dbReference>
<evidence type="ECO:0000313" key="7">
    <source>
        <dbReference type="Proteomes" id="UP000240572"/>
    </source>
</evidence>
<comment type="caution">
    <text evidence="6">The sequence shown here is derived from an EMBL/GenBank/DDBJ whole genome shotgun (WGS) entry which is preliminary data.</text>
</comment>
<keyword evidence="7" id="KW-1185">Reference proteome</keyword>
<dbReference type="InterPro" id="IPR032808">
    <property type="entry name" value="DoxX"/>
</dbReference>
<evidence type="ECO:0000256" key="4">
    <source>
        <dbReference type="ARBA" id="ARBA00023136"/>
    </source>
</evidence>